<feature type="transmembrane region" description="Helical" evidence="7">
    <location>
        <begin position="74"/>
        <end position="93"/>
    </location>
</feature>
<organism evidence="10 11">
    <name type="scientific">Streptoalloteichus hindustanus</name>
    <dbReference type="NCBI Taxonomy" id="2017"/>
    <lineage>
        <taxon>Bacteria</taxon>
        <taxon>Bacillati</taxon>
        <taxon>Actinomycetota</taxon>
        <taxon>Actinomycetes</taxon>
        <taxon>Pseudonocardiales</taxon>
        <taxon>Pseudonocardiaceae</taxon>
        <taxon>Streptoalloteichus</taxon>
    </lineage>
</organism>
<evidence type="ECO:0000256" key="5">
    <source>
        <dbReference type="ARBA" id="ARBA00022989"/>
    </source>
</evidence>
<comment type="similarity">
    <text evidence="7">Belongs to the binding-protein-dependent transport system permease family.</text>
</comment>
<evidence type="ECO:0000256" key="3">
    <source>
        <dbReference type="ARBA" id="ARBA00022475"/>
    </source>
</evidence>
<accession>A0A1M5B932</accession>
<feature type="region of interest" description="Disordered" evidence="8">
    <location>
        <begin position="272"/>
        <end position="302"/>
    </location>
</feature>
<keyword evidence="5 7" id="KW-1133">Transmembrane helix</keyword>
<dbReference type="GO" id="GO:0022857">
    <property type="term" value="F:transmembrane transporter activity"/>
    <property type="evidence" value="ECO:0007669"/>
    <property type="project" value="InterPro"/>
</dbReference>
<comment type="subcellular location">
    <subcellularLocation>
        <location evidence="1 7">Cell membrane</location>
        <topology evidence="1 7">Multi-pass membrane protein</topology>
    </subcellularLocation>
</comment>
<keyword evidence="11" id="KW-1185">Reference proteome</keyword>
<feature type="domain" description="ABC transmembrane type-1" evidence="9">
    <location>
        <begin position="70"/>
        <end position="262"/>
    </location>
</feature>
<dbReference type="GO" id="GO:0043190">
    <property type="term" value="C:ATP-binding cassette (ABC) transporter complex"/>
    <property type="evidence" value="ECO:0007669"/>
    <property type="project" value="InterPro"/>
</dbReference>
<reference evidence="10 11" key="1">
    <citation type="submission" date="2016-11" db="EMBL/GenBank/DDBJ databases">
        <authorList>
            <person name="Jaros S."/>
            <person name="Januszkiewicz K."/>
            <person name="Wedrychowicz H."/>
        </authorList>
    </citation>
    <scope>NUCLEOTIDE SEQUENCE [LARGE SCALE GENOMIC DNA]</scope>
    <source>
        <strain evidence="10 11">DSM 44523</strain>
    </source>
</reference>
<dbReference type="CDD" id="cd06261">
    <property type="entry name" value="TM_PBP2"/>
    <property type="match status" value="1"/>
</dbReference>
<sequence>MSAPSVLYDAPGPRARARNVGYTVAFCLALVAVAWFVLSGLNDKGQLDGQLWEPFVTDSRIWSEFLLPGMGTTLQAAAVAIVIALPVGAVFGIARLSDHAWVRAVAGVVVEFFRAIPVLILMIFASEFYFLFTDVSADSRPFWAVVTALVLYNGSVLAEVVRAGIQSLPKGQSEASLALGFRKTQTMTLILLPQAVTAMLPAIVSQLVVVLKDTALGGALLTLPDLLSQYKLIANNYNNTIPTLIVIAVLYIAINTVLTQLAARLEKRLSRRGRPPAGVREDHIEQQDVHLAETKTGDASGA</sequence>
<gene>
    <name evidence="10" type="ORF">SAMN05444320_103460</name>
</gene>
<dbReference type="InterPro" id="IPR000515">
    <property type="entry name" value="MetI-like"/>
</dbReference>
<feature type="transmembrane region" description="Helical" evidence="7">
    <location>
        <begin position="186"/>
        <end position="211"/>
    </location>
</feature>
<evidence type="ECO:0000313" key="10">
    <source>
        <dbReference type="EMBL" id="SHF39033.1"/>
    </source>
</evidence>
<keyword evidence="3" id="KW-1003">Cell membrane</keyword>
<dbReference type="PANTHER" id="PTHR30614:SF21">
    <property type="entry name" value="AMINO ACID ABC TRANSPORTER PERMEASE"/>
    <property type="match status" value="1"/>
</dbReference>
<dbReference type="OrthoDB" id="4543034at2"/>
<evidence type="ECO:0000259" key="9">
    <source>
        <dbReference type="PROSITE" id="PS50928"/>
    </source>
</evidence>
<dbReference type="InterPro" id="IPR035906">
    <property type="entry name" value="MetI-like_sf"/>
</dbReference>
<dbReference type="PROSITE" id="PS50928">
    <property type="entry name" value="ABC_TM1"/>
    <property type="match status" value="1"/>
</dbReference>
<name>A0A1M5B932_STRHI</name>
<dbReference type="Pfam" id="PF00528">
    <property type="entry name" value="BPD_transp_1"/>
    <property type="match status" value="1"/>
</dbReference>
<keyword evidence="2 7" id="KW-0813">Transport</keyword>
<dbReference type="SUPFAM" id="SSF161098">
    <property type="entry name" value="MetI-like"/>
    <property type="match status" value="1"/>
</dbReference>
<evidence type="ECO:0000256" key="4">
    <source>
        <dbReference type="ARBA" id="ARBA00022692"/>
    </source>
</evidence>
<protein>
    <submittedName>
        <fullName evidence="10">Glutamate transport system permease protein</fullName>
    </submittedName>
</protein>
<keyword evidence="4 7" id="KW-0812">Transmembrane</keyword>
<evidence type="ECO:0000256" key="2">
    <source>
        <dbReference type="ARBA" id="ARBA00022448"/>
    </source>
</evidence>
<proteinExistence type="inferred from homology"/>
<evidence type="ECO:0000313" key="11">
    <source>
        <dbReference type="Proteomes" id="UP000184501"/>
    </source>
</evidence>
<feature type="transmembrane region" description="Helical" evidence="7">
    <location>
        <begin position="105"/>
        <end position="130"/>
    </location>
</feature>
<dbReference type="Proteomes" id="UP000184501">
    <property type="component" value="Unassembled WGS sequence"/>
</dbReference>
<dbReference type="AlphaFoldDB" id="A0A1M5B932"/>
<dbReference type="Gene3D" id="1.10.3720.10">
    <property type="entry name" value="MetI-like"/>
    <property type="match status" value="1"/>
</dbReference>
<keyword evidence="6 7" id="KW-0472">Membrane</keyword>
<dbReference type="InterPro" id="IPR043429">
    <property type="entry name" value="ArtM/GltK/GlnP/TcyL/YhdX-like"/>
</dbReference>
<dbReference type="PANTHER" id="PTHR30614">
    <property type="entry name" value="MEMBRANE COMPONENT OF AMINO ACID ABC TRANSPORTER"/>
    <property type="match status" value="1"/>
</dbReference>
<dbReference type="EMBL" id="FQVN01000003">
    <property type="protein sequence ID" value="SHF39033.1"/>
    <property type="molecule type" value="Genomic_DNA"/>
</dbReference>
<feature type="transmembrane region" description="Helical" evidence="7">
    <location>
        <begin position="241"/>
        <end position="263"/>
    </location>
</feature>
<dbReference type="RefSeq" id="WP_073481931.1">
    <property type="nucleotide sequence ID" value="NZ_FQVN01000003.1"/>
</dbReference>
<feature type="transmembrane region" description="Helical" evidence="7">
    <location>
        <begin position="142"/>
        <end position="165"/>
    </location>
</feature>
<dbReference type="NCBIfam" id="TIGR01726">
    <property type="entry name" value="HEQRo_perm_3TM"/>
    <property type="match status" value="1"/>
</dbReference>
<feature type="transmembrane region" description="Helical" evidence="7">
    <location>
        <begin position="20"/>
        <end position="38"/>
    </location>
</feature>
<evidence type="ECO:0000256" key="7">
    <source>
        <dbReference type="RuleBase" id="RU363032"/>
    </source>
</evidence>
<dbReference type="STRING" id="2017.SAMN05444320_103460"/>
<dbReference type="GO" id="GO:0006865">
    <property type="term" value="P:amino acid transport"/>
    <property type="evidence" value="ECO:0007669"/>
    <property type="project" value="TreeGrafter"/>
</dbReference>
<dbReference type="InterPro" id="IPR010065">
    <property type="entry name" value="AA_ABC_transptr_permease_3TM"/>
</dbReference>
<evidence type="ECO:0000256" key="8">
    <source>
        <dbReference type="SAM" id="MobiDB-lite"/>
    </source>
</evidence>
<evidence type="ECO:0000256" key="6">
    <source>
        <dbReference type="ARBA" id="ARBA00023136"/>
    </source>
</evidence>
<feature type="compositionally biased region" description="Basic and acidic residues" evidence="8">
    <location>
        <begin position="279"/>
        <end position="296"/>
    </location>
</feature>
<evidence type="ECO:0000256" key="1">
    <source>
        <dbReference type="ARBA" id="ARBA00004651"/>
    </source>
</evidence>